<dbReference type="Proteomes" id="UP001187471">
    <property type="component" value="Unassembled WGS sequence"/>
</dbReference>
<name>A0AA88RZM9_9ASTE</name>
<dbReference type="PANTHER" id="PTHR31373">
    <property type="entry name" value="OS06G0652100 PROTEIN"/>
    <property type="match status" value="1"/>
</dbReference>
<sequence>MGTFVISMLCHVYLWYTTNFIVNYIPSSLAVIPVVLYFRKISTGTESIDVAVSKEQAPNVSGDPFVDAMVNNYNYNAYHAHMPYPFMGYTENHSPTFHSSGKPCLDFFFHVVPDTPPNDVVSRLSLAWDEDPLTALKLVCNLRGVRGTGKGDREGFYAAAVWIHKNHPKTLAHNVKALAEFGYFKDLQEILVRILHGADVRAIQMRKRDERRWGQGEKLPLSSIKIMLQQQWYDAAKKGFETYNDNPDYRFLHIQVSRVYAGAMKKDMENIKAGIRDISFAAKWCPSLDSNYDRSTLLCESIGRILFPRDLPEFEGMEDAHYAYTVRVRLHREYLVPLRKAIDMPEIYMSAKLWNELPYSRVPSVAMKIYKKKFFQNDTTRFSEYLDSVKKGDAKIAAGALLPHEIIGSIEYGGEDEVANLQWQRIVDDLSAIGKMKNCLAICDVSGSMSGTPLEVAVALGLLVSDLSEEPWKGKLITFSYNPQLQILEGDCLSSKVRSVKRMDWTTNTDFQKVFDKILEVAKRGNLTEEQMVKRLFVFSDMEFDQASRNPWETDYQAICRKFSENGYTSVPEIVFWNLRNSKATPVPSHQKGVALLSGFSKNLLKLFLKTGGIVNPEDTMNLAISGEDDMEFDRASARPWETDYEAICRKLNENWFSSVLEIVFWNVRDSKATPFPSTRKGWHLIVSGFSKNHLKLFLKGGGILNPEATMELAIKGEEYDDKLAVVD</sequence>
<dbReference type="CDD" id="cd00198">
    <property type="entry name" value="vWFA"/>
    <property type="match status" value="1"/>
</dbReference>
<dbReference type="AlphaFoldDB" id="A0AA88RZM9"/>
<dbReference type="InterPro" id="IPR058580">
    <property type="entry name" value="DUF2828"/>
</dbReference>
<keyword evidence="1" id="KW-0812">Transmembrane</keyword>
<evidence type="ECO:0000259" key="3">
    <source>
        <dbReference type="Pfam" id="PF25043"/>
    </source>
</evidence>
<keyword evidence="1" id="KW-0472">Membrane</keyword>
<reference evidence="4" key="1">
    <citation type="submission" date="2022-12" db="EMBL/GenBank/DDBJ databases">
        <title>Draft genome assemblies for two species of Escallonia (Escalloniales).</title>
        <authorList>
            <person name="Chanderbali A."/>
            <person name="Dervinis C."/>
            <person name="Anghel I."/>
            <person name="Soltis D."/>
            <person name="Soltis P."/>
            <person name="Zapata F."/>
        </authorList>
    </citation>
    <scope>NUCLEOTIDE SEQUENCE</scope>
    <source>
        <strain evidence="4">UCBG92.1500</strain>
        <tissue evidence="4">Leaf</tissue>
    </source>
</reference>
<dbReference type="EMBL" id="JAVXUO010000339">
    <property type="protein sequence ID" value="KAK2993186.1"/>
    <property type="molecule type" value="Genomic_DNA"/>
</dbReference>
<dbReference type="Pfam" id="PF25043">
    <property type="entry name" value="DUF7788"/>
    <property type="match status" value="2"/>
</dbReference>
<keyword evidence="5" id="KW-1185">Reference proteome</keyword>
<feature type="domain" description="DUF2828" evidence="2">
    <location>
        <begin position="90"/>
        <end position="436"/>
    </location>
</feature>
<evidence type="ECO:0000313" key="5">
    <source>
        <dbReference type="Proteomes" id="UP001187471"/>
    </source>
</evidence>
<dbReference type="Pfam" id="PF11443">
    <property type="entry name" value="DUF2828"/>
    <property type="match status" value="1"/>
</dbReference>
<protein>
    <submittedName>
        <fullName evidence="4">Uncharacterized protein</fullName>
    </submittedName>
</protein>
<proteinExistence type="predicted"/>
<accession>A0AA88RZM9</accession>
<organism evidence="4 5">
    <name type="scientific">Escallonia rubra</name>
    <dbReference type="NCBI Taxonomy" id="112253"/>
    <lineage>
        <taxon>Eukaryota</taxon>
        <taxon>Viridiplantae</taxon>
        <taxon>Streptophyta</taxon>
        <taxon>Embryophyta</taxon>
        <taxon>Tracheophyta</taxon>
        <taxon>Spermatophyta</taxon>
        <taxon>Magnoliopsida</taxon>
        <taxon>eudicotyledons</taxon>
        <taxon>Gunneridae</taxon>
        <taxon>Pentapetalae</taxon>
        <taxon>asterids</taxon>
        <taxon>campanulids</taxon>
        <taxon>Escalloniales</taxon>
        <taxon>Escalloniaceae</taxon>
        <taxon>Escallonia</taxon>
    </lineage>
</organism>
<dbReference type="InterPro" id="IPR011205">
    <property type="entry name" value="UCP015417_vWA"/>
</dbReference>
<dbReference type="InterPro" id="IPR056690">
    <property type="entry name" value="DUF7788"/>
</dbReference>
<dbReference type="PANTHER" id="PTHR31373:SF24">
    <property type="match status" value="1"/>
</dbReference>
<evidence type="ECO:0000256" key="1">
    <source>
        <dbReference type="SAM" id="Phobius"/>
    </source>
</evidence>
<feature type="domain" description="DUF7788" evidence="3">
    <location>
        <begin position="630"/>
        <end position="717"/>
    </location>
</feature>
<dbReference type="Gene3D" id="3.40.50.410">
    <property type="entry name" value="von Willebrand factor, type A domain"/>
    <property type="match status" value="1"/>
</dbReference>
<dbReference type="InterPro" id="IPR036465">
    <property type="entry name" value="vWFA_dom_sf"/>
</dbReference>
<feature type="domain" description="DUF7788" evidence="3">
    <location>
        <begin position="438"/>
        <end position="620"/>
    </location>
</feature>
<comment type="caution">
    <text evidence="4">The sequence shown here is derived from an EMBL/GenBank/DDBJ whole genome shotgun (WGS) entry which is preliminary data.</text>
</comment>
<evidence type="ECO:0000259" key="2">
    <source>
        <dbReference type="Pfam" id="PF11443"/>
    </source>
</evidence>
<keyword evidence="1" id="KW-1133">Transmembrane helix</keyword>
<gene>
    <name evidence="4" type="ORF">RJ640_030810</name>
</gene>
<dbReference type="SUPFAM" id="SSF53300">
    <property type="entry name" value="vWA-like"/>
    <property type="match status" value="1"/>
</dbReference>
<evidence type="ECO:0000313" key="4">
    <source>
        <dbReference type="EMBL" id="KAK2993186.1"/>
    </source>
</evidence>
<feature type="transmembrane region" description="Helical" evidence="1">
    <location>
        <begin position="12"/>
        <end position="38"/>
    </location>
</feature>
<dbReference type="PIRSF" id="PIRSF015417">
    <property type="entry name" value="T31B5_30_vWA"/>
    <property type="match status" value="1"/>
</dbReference>